<dbReference type="GO" id="GO:0016989">
    <property type="term" value="F:sigma factor antagonist activity"/>
    <property type="evidence" value="ECO:0007669"/>
    <property type="project" value="TreeGrafter"/>
</dbReference>
<dbReference type="Proteomes" id="UP000516148">
    <property type="component" value="Chromosome"/>
</dbReference>
<dbReference type="RefSeq" id="WP_187763150.1">
    <property type="nucleotide sequence ID" value="NZ_CP061038.1"/>
</dbReference>
<feature type="domain" description="FecR protein" evidence="1">
    <location>
        <begin position="112"/>
        <end position="202"/>
    </location>
</feature>
<feature type="domain" description="FecR N-terminal" evidence="2">
    <location>
        <begin position="12"/>
        <end position="50"/>
    </location>
</feature>
<dbReference type="KEGG" id="spap:H3Z74_06655"/>
<organism evidence="3 4">
    <name type="scientific">Sphingomonas alpina</name>
    <dbReference type="NCBI Taxonomy" id="653931"/>
    <lineage>
        <taxon>Bacteria</taxon>
        <taxon>Pseudomonadati</taxon>
        <taxon>Pseudomonadota</taxon>
        <taxon>Alphaproteobacteria</taxon>
        <taxon>Sphingomonadales</taxon>
        <taxon>Sphingomonadaceae</taxon>
        <taxon>Sphingomonas</taxon>
    </lineage>
</organism>
<gene>
    <name evidence="3" type="ORF">H3Z74_06655</name>
</gene>
<dbReference type="Gene3D" id="2.60.120.1440">
    <property type="match status" value="1"/>
</dbReference>
<dbReference type="Pfam" id="PF04773">
    <property type="entry name" value="FecR"/>
    <property type="match status" value="1"/>
</dbReference>
<proteinExistence type="predicted"/>
<protein>
    <submittedName>
        <fullName evidence="3">FecR domain-containing protein</fullName>
    </submittedName>
</protein>
<evidence type="ECO:0000313" key="4">
    <source>
        <dbReference type="Proteomes" id="UP000516148"/>
    </source>
</evidence>
<dbReference type="AlphaFoldDB" id="A0A7H0LMF7"/>
<dbReference type="InterPro" id="IPR012373">
    <property type="entry name" value="Ferrdict_sens_TM"/>
</dbReference>
<evidence type="ECO:0000259" key="2">
    <source>
        <dbReference type="Pfam" id="PF16220"/>
    </source>
</evidence>
<reference evidence="3 4" key="1">
    <citation type="submission" date="2020-09" db="EMBL/GenBank/DDBJ databases">
        <title>Sphingomonas sp., a new species isolated from pork steak.</title>
        <authorList>
            <person name="Heidler von Heilborn D."/>
        </authorList>
    </citation>
    <scope>NUCLEOTIDE SEQUENCE [LARGE SCALE GENOMIC DNA]</scope>
    <source>
        <strain evidence="4">S8-3T</strain>
    </source>
</reference>
<dbReference type="EMBL" id="CP061038">
    <property type="protein sequence ID" value="QNQ10860.1"/>
    <property type="molecule type" value="Genomic_DNA"/>
</dbReference>
<dbReference type="PANTHER" id="PTHR30273:SF2">
    <property type="entry name" value="PROTEIN FECR"/>
    <property type="match status" value="1"/>
</dbReference>
<accession>A0A7H0LMF7</accession>
<evidence type="ECO:0000259" key="1">
    <source>
        <dbReference type="Pfam" id="PF04773"/>
    </source>
</evidence>
<keyword evidence="4" id="KW-1185">Reference proteome</keyword>
<dbReference type="PANTHER" id="PTHR30273">
    <property type="entry name" value="PERIPLASMIC SIGNAL SENSOR AND SIGMA FACTOR ACTIVATOR FECR-RELATED"/>
    <property type="match status" value="1"/>
</dbReference>
<dbReference type="PIRSF" id="PIRSF018266">
    <property type="entry name" value="FecR"/>
    <property type="match status" value="1"/>
</dbReference>
<dbReference type="InterPro" id="IPR006860">
    <property type="entry name" value="FecR"/>
</dbReference>
<dbReference type="Pfam" id="PF16220">
    <property type="entry name" value="DUF4880"/>
    <property type="match status" value="1"/>
</dbReference>
<name>A0A7H0LMF7_9SPHN</name>
<dbReference type="InterPro" id="IPR032623">
    <property type="entry name" value="FecR_N"/>
</dbReference>
<sequence>MAFDAKDSVRAQAIEWHIRLRHGDDAAWDAFAEWLAVDPDHAEIYDEIEQTDLAIEPLLSEVTFLEAANDTETPADPPTSRWHWWGLGGGALAASIAAAAFLAPQGATSRYEVVTAPGQREIVTLEAGTLVTLNGSTRMTFDRKDPRFASLAAGEALFQVQHDDARPFALEVGESRVEDLGTVFNVVRDAGEVRVAVAEGKILYKSGKEAIPLQAGQALLDRSSAGAVRVTRAPINSVGAWQRGRLVYTGEPLSQVAADLGRALGVRITVAPDIADRPFSGAIAIDGSGSDQLKRLMPALNVTIAPSAGGWAMKSSGAGR</sequence>
<evidence type="ECO:0000313" key="3">
    <source>
        <dbReference type="EMBL" id="QNQ10860.1"/>
    </source>
</evidence>